<evidence type="ECO:0000256" key="5">
    <source>
        <dbReference type="ARBA" id="ARBA00023237"/>
    </source>
</evidence>
<dbReference type="RefSeq" id="WP_106594546.1">
    <property type="nucleotide sequence ID" value="NZ_PYAS01000003.1"/>
</dbReference>
<evidence type="ECO:0000256" key="4">
    <source>
        <dbReference type="ARBA" id="ARBA00023136"/>
    </source>
</evidence>
<keyword evidence="4" id="KW-0472">Membrane</keyword>
<evidence type="ECO:0000256" key="2">
    <source>
        <dbReference type="ARBA" id="ARBA00006275"/>
    </source>
</evidence>
<dbReference type="Pfam" id="PF07980">
    <property type="entry name" value="SusD_RagB"/>
    <property type="match status" value="1"/>
</dbReference>
<evidence type="ECO:0000313" key="9">
    <source>
        <dbReference type="Proteomes" id="UP000241964"/>
    </source>
</evidence>
<protein>
    <submittedName>
        <fullName evidence="8">Putative outer membrane starch-binding protein</fullName>
    </submittedName>
</protein>
<name>A0A2P8GB16_9BACT</name>
<feature type="domain" description="RagB/SusD" evidence="6">
    <location>
        <begin position="275"/>
        <end position="530"/>
    </location>
</feature>
<dbReference type="PROSITE" id="PS51257">
    <property type="entry name" value="PROKAR_LIPOPROTEIN"/>
    <property type="match status" value="1"/>
</dbReference>
<keyword evidence="5" id="KW-0998">Cell outer membrane</keyword>
<dbReference type="Gene3D" id="1.25.40.390">
    <property type="match status" value="1"/>
</dbReference>
<proteinExistence type="inferred from homology"/>
<evidence type="ECO:0000313" key="8">
    <source>
        <dbReference type="EMBL" id="PSL31169.1"/>
    </source>
</evidence>
<keyword evidence="9" id="KW-1185">Reference proteome</keyword>
<dbReference type="Proteomes" id="UP000241964">
    <property type="component" value="Unassembled WGS sequence"/>
</dbReference>
<comment type="subcellular location">
    <subcellularLocation>
        <location evidence="1">Cell outer membrane</location>
    </subcellularLocation>
</comment>
<dbReference type="GO" id="GO:0009279">
    <property type="term" value="C:cell outer membrane"/>
    <property type="evidence" value="ECO:0007669"/>
    <property type="project" value="UniProtKB-SubCell"/>
</dbReference>
<keyword evidence="3" id="KW-0732">Signal</keyword>
<comment type="caution">
    <text evidence="8">The sequence shown here is derived from an EMBL/GenBank/DDBJ whole genome shotgun (WGS) entry which is preliminary data.</text>
</comment>
<dbReference type="AlphaFoldDB" id="A0A2P8GB16"/>
<dbReference type="Pfam" id="PF14322">
    <property type="entry name" value="SusD-like_3"/>
    <property type="match status" value="1"/>
</dbReference>
<evidence type="ECO:0000256" key="3">
    <source>
        <dbReference type="ARBA" id="ARBA00022729"/>
    </source>
</evidence>
<dbReference type="InterPro" id="IPR011990">
    <property type="entry name" value="TPR-like_helical_dom_sf"/>
</dbReference>
<sequence>MKVFSKINLMVSCCIVLLSGCNIDPELTDVYSEEVAWSSEANLELSLNKFYPLIGQTYYTPHVNQDAFSDILKMNTPSASSNLFTLGSSMITPGENPLGNWDWGYTWVRTCNEFLDGMRQHGGKFPEELRMRAEAEVRFFRAYVNFEMAKRYGASIILFDQLPDGPSGARSTPEEVWDFIASDLDFGALHLPATVPATLTGKLTKGAALGLKARAMLYAQRWKAASDAVDALDALGLYDLHPDYDKLFQMRRALHQENKESILEFGYSSPNFGYSFDYFFCPPGDKGYSQVSPTENLVSAYQMADGTDFSWTNPAHAARPYTGREPRFYASILYHGASWKGRTLDTREGGVDGYAIGGGTTSTGYYMRKFFDGSVKTQDLGFQPGELTFYFMRYAEVLLIKAEAMAEQGNIEQALQALNRVRKRAGFRQDVTAGSKGDFMRLLRHERMVELAFEGHRYWDLRRWDLARTVLNGINCTGRVPVIVADTVASYREVDADNGKKRVYQAKYNRFPIPSVELQRNAQMEQFDEWK</sequence>
<evidence type="ECO:0000259" key="6">
    <source>
        <dbReference type="Pfam" id="PF07980"/>
    </source>
</evidence>
<feature type="domain" description="SusD-like N-terminal" evidence="7">
    <location>
        <begin position="38"/>
        <end position="217"/>
    </location>
</feature>
<dbReference type="InterPro" id="IPR033985">
    <property type="entry name" value="SusD-like_N"/>
</dbReference>
<organism evidence="8 9">
    <name type="scientific">Dyadobacter jiangsuensis</name>
    <dbReference type="NCBI Taxonomy" id="1591085"/>
    <lineage>
        <taxon>Bacteria</taxon>
        <taxon>Pseudomonadati</taxon>
        <taxon>Bacteroidota</taxon>
        <taxon>Cytophagia</taxon>
        <taxon>Cytophagales</taxon>
        <taxon>Spirosomataceae</taxon>
        <taxon>Dyadobacter</taxon>
    </lineage>
</organism>
<reference evidence="8 9" key="1">
    <citation type="submission" date="2018-03" db="EMBL/GenBank/DDBJ databases">
        <title>Genomic Encyclopedia of Archaeal and Bacterial Type Strains, Phase II (KMG-II): from individual species to whole genera.</title>
        <authorList>
            <person name="Goeker M."/>
        </authorList>
    </citation>
    <scope>NUCLEOTIDE SEQUENCE [LARGE SCALE GENOMIC DNA]</scope>
    <source>
        <strain evidence="8 9">DSM 29057</strain>
    </source>
</reference>
<dbReference type="OrthoDB" id="5694214at2"/>
<dbReference type="InterPro" id="IPR012944">
    <property type="entry name" value="SusD_RagB_dom"/>
</dbReference>
<evidence type="ECO:0000256" key="1">
    <source>
        <dbReference type="ARBA" id="ARBA00004442"/>
    </source>
</evidence>
<gene>
    <name evidence="8" type="ORF">CLV60_10335</name>
</gene>
<dbReference type="EMBL" id="PYAS01000003">
    <property type="protein sequence ID" value="PSL31169.1"/>
    <property type="molecule type" value="Genomic_DNA"/>
</dbReference>
<evidence type="ECO:0000259" key="7">
    <source>
        <dbReference type="Pfam" id="PF14322"/>
    </source>
</evidence>
<dbReference type="SUPFAM" id="SSF48452">
    <property type="entry name" value="TPR-like"/>
    <property type="match status" value="1"/>
</dbReference>
<accession>A0A2P8GB16</accession>
<comment type="similarity">
    <text evidence="2">Belongs to the SusD family.</text>
</comment>